<evidence type="ECO:0000313" key="6">
    <source>
        <dbReference type="EMBL" id="KAJ6980784.1"/>
    </source>
</evidence>
<evidence type="ECO:0000256" key="5">
    <source>
        <dbReference type="ARBA" id="ARBA00022840"/>
    </source>
</evidence>
<keyword evidence="7" id="KW-1185">Reference proteome</keyword>
<protein>
    <recommendedName>
        <fullName evidence="8">Serine-threonine/tyrosine-protein kinase catalytic domain-containing protein</fullName>
    </recommendedName>
</protein>
<sequence>MALSVSLHMNMLSSRIRLHIIDILHGNTMTGQLSSKSNIYSFGVILLELLTGRKPVDPTLTTVTAEPCDMVLRLPATFTKLCPATNSCWHPESGRNMLAQDMGAKI</sequence>
<organism evidence="6 7">
    <name type="scientific">Populus alba x Populus x berolinensis</name>
    <dbReference type="NCBI Taxonomy" id="444605"/>
    <lineage>
        <taxon>Eukaryota</taxon>
        <taxon>Viridiplantae</taxon>
        <taxon>Streptophyta</taxon>
        <taxon>Embryophyta</taxon>
        <taxon>Tracheophyta</taxon>
        <taxon>Spermatophyta</taxon>
        <taxon>Magnoliopsida</taxon>
        <taxon>eudicotyledons</taxon>
        <taxon>Gunneridae</taxon>
        <taxon>Pentapetalae</taxon>
        <taxon>rosids</taxon>
        <taxon>fabids</taxon>
        <taxon>Malpighiales</taxon>
        <taxon>Salicaceae</taxon>
        <taxon>Saliceae</taxon>
        <taxon>Populus</taxon>
    </lineage>
</organism>
<evidence type="ECO:0000256" key="3">
    <source>
        <dbReference type="ARBA" id="ARBA00022741"/>
    </source>
</evidence>
<dbReference type="PANTHER" id="PTHR47983">
    <property type="entry name" value="PTO-INTERACTING PROTEIN 1-LIKE"/>
    <property type="match status" value="1"/>
</dbReference>
<dbReference type="GO" id="GO:0016301">
    <property type="term" value="F:kinase activity"/>
    <property type="evidence" value="ECO:0007669"/>
    <property type="project" value="UniProtKB-KW"/>
</dbReference>
<dbReference type="InterPro" id="IPR011009">
    <property type="entry name" value="Kinase-like_dom_sf"/>
</dbReference>
<reference evidence="6" key="1">
    <citation type="journal article" date="2023" name="Mol. Ecol. Resour.">
        <title>Chromosome-level genome assembly of a triploid poplar Populus alba 'Berolinensis'.</title>
        <authorList>
            <person name="Chen S."/>
            <person name="Yu Y."/>
            <person name="Wang X."/>
            <person name="Wang S."/>
            <person name="Zhang T."/>
            <person name="Zhou Y."/>
            <person name="He R."/>
            <person name="Meng N."/>
            <person name="Wang Y."/>
            <person name="Liu W."/>
            <person name="Liu Z."/>
            <person name="Liu J."/>
            <person name="Guo Q."/>
            <person name="Huang H."/>
            <person name="Sederoff R.R."/>
            <person name="Wang G."/>
            <person name="Qu G."/>
            <person name="Chen S."/>
        </authorList>
    </citation>
    <scope>NUCLEOTIDE SEQUENCE</scope>
    <source>
        <strain evidence="6">SC-2020</strain>
    </source>
</reference>
<dbReference type="GO" id="GO:0005524">
    <property type="term" value="F:ATP binding"/>
    <property type="evidence" value="ECO:0007669"/>
    <property type="project" value="UniProtKB-KW"/>
</dbReference>
<gene>
    <name evidence="6" type="ORF">NC653_024212</name>
</gene>
<dbReference type="Proteomes" id="UP001164929">
    <property type="component" value="Chromosome 10"/>
</dbReference>
<proteinExistence type="predicted"/>
<dbReference type="SUPFAM" id="SSF56112">
    <property type="entry name" value="Protein kinase-like (PK-like)"/>
    <property type="match status" value="1"/>
</dbReference>
<evidence type="ECO:0000256" key="1">
    <source>
        <dbReference type="ARBA" id="ARBA00022553"/>
    </source>
</evidence>
<keyword evidence="1" id="KW-0597">Phosphoprotein</keyword>
<accession>A0AAD6Q6D2</accession>
<dbReference type="AlphaFoldDB" id="A0AAD6Q6D2"/>
<dbReference type="EMBL" id="JAQIZT010000010">
    <property type="protein sequence ID" value="KAJ6980784.1"/>
    <property type="molecule type" value="Genomic_DNA"/>
</dbReference>
<dbReference type="PANTHER" id="PTHR47983:SF49">
    <property type="entry name" value="RECEPTOR-LIKE CYTOPLASMIC KINASE 1"/>
    <property type="match status" value="1"/>
</dbReference>
<keyword evidence="5" id="KW-0067">ATP-binding</keyword>
<keyword evidence="4" id="KW-0418">Kinase</keyword>
<keyword evidence="2" id="KW-0808">Transferase</keyword>
<evidence type="ECO:0000256" key="4">
    <source>
        <dbReference type="ARBA" id="ARBA00022777"/>
    </source>
</evidence>
<evidence type="ECO:0000256" key="2">
    <source>
        <dbReference type="ARBA" id="ARBA00022679"/>
    </source>
</evidence>
<evidence type="ECO:0000313" key="7">
    <source>
        <dbReference type="Proteomes" id="UP001164929"/>
    </source>
</evidence>
<name>A0AAD6Q6D2_9ROSI</name>
<dbReference type="InterPro" id="IPR052101">
    <property type="entry name" value="Plant_StressResp_Kinase"/>
</dbReference>
<comment type="caution">
    <text evidence="6">The sequence shown here is derived from an EMBL/GenBank/DDBJ whole genome shotgun (WGS) entry which is preliminary data.</text>
</comment>
<evidence type="ECO:0008006" key="8">
    <source>
        <dbReference type="Google" id="ProtNLM"/>
    </source>
</evidence>
<dbReference type="Gene3D" id="1.10.510.10">
    <property type="entry name" value="Transferase(Phosphotransferase) domain 1"/>
    <property type="match status" value="1"/>
</dbReference>
<keyword evidence="3" id="KW-0547">Nucleotide-binding</keyword>